<gene>
    <name evidence="10" type="ORF">Tco_0992115</name>
</gene>
<dbReference type="InterPro" id="IPR043128">
    <property type="entry name" value="Rev_trsase/Diguanyl_cyclase"/>
</dbReference>
<dbReference type="PANTHER" id="PTHR37984">
    <property type="entry name" value="PROTEIN CBG26694"/>
    <property type="match status" value="1"/>
</dbReference>
<dbReference type="InterPro" id="IPR021109">
    <property type="entry name" value="Peptidase_aspartic_dom_sf"/>
</dbReference>
<keyword evidence="7 10" id="KW-0695">RNA-directed DNA polymerase</keyword>
<dbReference type="EMBL" id="BQNB010016900">
    <property type="protein sequence ID" value="GJT57061.1"/>
    <property type="molecule type" value="Genomic_DNA"/>
</dbReference>
<evidence type="ECO:0000256" key="4">
    <source>
        <dbReference type="ARBA" id="ARBA00022722"/>
    </source>
</evidence>
<keyword evidence="4" id="KW-0540">Nuclease</keyword>
<evidence type="ECO:0000256" key="7">
    <source>
        <dbReference type="ARBA" id="ARBA00022918"/>
    </source>
</evidence>
<sequence length="723" mass="82016">MMNNKFRGGLLGLKDFKMILRVTAAQPIEVKNAAELRLKYMQRLGSTIWKKLSIPKLTPTQMILELADQSTTRPDGIAKDVFVKVGKFHFPTDFVVVDYVVDPRVPLILGRPTERALIDVYGKELTLHHDDEAVTFKVGQTSRYSYNDAVSINQIDVINVDCEEYAQEVLGFSDNTMSGNPTLSLDPIISTSSLSLTPFEEGDFILEEIKACLTNDSIPPGIDDDNFDLEGDLFLLEKLLNDDPSSPLLLKELHVEELKIVKSSIDDPLELEIKDLPSHLEYAFLEGTDKLPVIIAKDLKEDEKVRLLTVLKSHKCAIAWKIFDIKGIDPQFCTHKILIEDDSKPAIQHQRRVNPKYHEVIKKEVIKLLDIGLIYPISDSPWVSSVYYVPKKGGITVIENDNNELIPTRLVTGWCIPIDPKDQEKTTFTCPYGTFAYRCMPFGLCNAPGTFQRCMMAIFHDMIEETIEVFMDDFSVFEDSFSLCHSYLDKMLKRCEDTNLVLNWEKCHFMVKEGIVLGHKISKSGIEVNKAKVDVIAKLPHPTSVKGIRSFLGHAGLYRQFIQDFSKKKLTEAPILVAPDWDLPFEIMYDASDYAVGVGQQLLVVVYAIEKLRPYLVLSKTIVYTDHSTLKYLLAKQDAKPRLLWWILLLQEFDVIIRDKKGAENLAADHLSRLENPYQDVLENKEITETFPLETLGMVTFLGDSSTPMVCPFCKLPCGEFCD</sequence>
<dbReference type="Gene3D" id="3.30.70.270">
    <property type="match status" value="2"/>
</dbReference>
<organism evidence="10 11">
    <name type="scientific">Tanacetum coccineum</name>
    <dbReference type="NCBI Taxonomy" id="301880"/>
    <lineage>
        <taxon>Eukaryota</taxon>
        <taxon>Viridiplantae</taxon>
        <taxon>Streptophyta</taxon>
        <taxon>Embryophyta</taxon>
        <taxon>Tracheophyta</taxon>
        <taxon>Spermatophyta</taxon>
        <taxon>Magnoliopsida</taxon>
        <taxon>eudicotyledons</taxon>
        <taxon>Gunneridae</taxon>
        <taxon>Pentapetalae</taxon>
        <taxon>asterids</taxon>
        <taxon>campanulids</taxon>
        <taxon>Asterales</taxon>
        <taxon>Asteraceae</taxon>
        <taxon>Asteroideae</taxon>
        <taxon>Anthemideae</taxon>
        <taxon>Anthemidinae</taxon>
        <taxon>Tanacetum</taxon>
    </lineage>
</organism>
<dbReference type="GO" id="GO:0003964">
    <property type="term" value="F:RNA-directed DNA polymerase activity"/>
    <property type="evidence" value="ECO:0007669"/>
    <property type="project" value="UniProtKB-KW"/>
</dbReference>
<evidence type="ECO:0000256" key="2">
    <source>
        <dbReference type="ARBA" id="ARBA00022679"/>
    </source>
</evidence>
<keyword evidence="11" id="KW-1185">Reference proteome</keyword>
<dbReference type="Gene3D" id="3.10.10.10">
    <property type="entry name" value="HIV Type 1 Reverse Transcriptase, subunit A, domain 1"/>
    <property type="match status" value="2"/>
</dbReference>
<proteinExistence type="predicted"/>
<evidence type="ECO:0000313" key="10">
    <source>
        <dbReference type="EMBL" id="GJT57061.1"/>
    </source>
</evidence>
<reference evidence="10" key="1">
    <citation type="journal article" date="2022" name="Int. J. Mol. Sci.">
        <title>Draft Genome of Tanacetum Coccineum: Genomic Comparison of Closely Related Tanacetum-Family Plants.</title>
        <authorList>
            <person name="Yamashiro T."/>
            <person name="Shiraishi A."/>
            <person name="Nakayama K."/>
            <person name="Satake H."/>
        </authorList>
    </citation>
    <scope>NUCLEOTIDE SEQUENCE</scope>
</reference>
<dbReference type="Pfam" id="PF17917">
    <property type="entry name" value="RT_RNaseH"/>
    <property type="match status" value="1"/>
</dbReference>
<evidence type="ECO:0000256" key="3">
    <source>
        <dbReference type="ARBA" id="ARBA00022695"/>
    </source>
</evidence>
<keyword evidence="2" id="KW-0808">Transferase</keyword>
<evidence type="ECO:0000259" key="8">
    <source>
        <dbReference type="Pfam" id="PF00078"/>
    </source>
</evidence>
<dbReference type="Gene3D" id="2.40.70.10">
    <property type="entry name" value="Acid Proteases"/>
    <property type="match status" value="1"/>
</dbReference>
<dbReference type="SUPFAM" id="SSF56672">
    <property type="entry name" value="DNA/RNA polymerases"/>
    <property type="match status" value="1"/>
</dbReference>
<keyword evidence="6" id="KW-0378">Hydrolase</keyword>
<accession>A0ABQ5F180</accession>
<feature type="domain" description="Reverse transcriptase" evidence="8">
    <location>
        <begin position="416"/>
        <end position="521"/>
    </location>
</feature>
<reference evidence="10" key="2">
    <citation type="submission" date="2022-01" db="EMBL/GenBank/DDBJ databases">
        <authorList>
            <person name="Yamashiro T."/>
            <person name="Shiraishi A."/>
            <person name="Satake H."/>
            <person name="Nakayama K."/>
        </authorList>
    </citation>
    <scope>NUCLEOTIDE SEQUENCE</scope>
</reference>
<dbReference type="InterPro" id="IPR000477">
    <property type="entry name" value="RT_dom"/>
</dbReference>
<name>A0ABQ5F180_9ASTR</name>
<evidence type="ECO:0000256" key="5">
    <source>
        <dbReference type="ARBA" id="ARBA00022759"/>
    </source>
</evidence>
<dbReference type="InterPro" id="IPR041373">
    <property type="entry name" value="RT_RNaseH"/>
</dbReference>
<dbReference type="InterPro" id="IPR050951">
    <property type="entry name" value="Retrovirus_Pol_polyprotein"/>
</dbReference>
<dbReference type="PANTHER" id="PTHR37984:SF5">
    <property type="entry name" value="PROTEIN NYNRIN-LIKE"/>
    <property type="match status" value="1"/>
</dbReference>
<dbReference type="Proteomes" id="UP001151760">
    <property type="component" value="Unassembled WGS sequence"/>
</dbReference>
<dbReference type="InterPro" id="IPR043502">
    <property type="entry name" value="DNA/RNA_pol_sf"/>
</dbReference>
<evidence type="ECO:0000256" key="6">
    <source>
        <dbReference type="ARBA" id="ARBA00022801"/>
    </source>
</evidence>
<evidence type="ECO:0000313" key="11">
    <source>
        <dbReference type="Proteomes" id="UP001151760"/>
    </source>
</evidence>
<dbReference type="CDD" id="cd01647">
    <property type="entry name" value="RT_LTR"/>
    <property type="match status" value="1"/>
</dbReference>
<protein>
    <recommendedName>
        <fullName evidence="1">RNA-directed DNA polymerase</fullName>
        <ecNumber evidence="1">2.7.7.49</ecNumber>
    </recommendedName>
</protein>
<dbReference type="Pfam" id="PF00078">
    <property type="entry name" value="RVT_1"/>
    <property type="match status" value="1"/>
</dbReference>
<feature type="domain" description="Reverse transcriptase RNase H-like" evidence="9">
    <location>
        <begin position="600"/>
        <end position="653"/>
    </location>
</feature>
<evidence type="ECO:0000256" key="1">
    <source>
        <dbReference type="ARBA" id="ARBA00012493"/>
    </source>
</evidence>
<evidence type="ECO:0000259" key="9">
    <source>
        <dbReference type="Pfam" id="PF17917"/>
    </source>
</evidence>
<keyword evidence="3" id="KW-0548">Nucleotidyltransferase</keyword>
<dbReference type="EC" id="2.7.7.49" evidence="1"/>
<comment type="caution">
    <text evidence="10">The sequence shown here is derived from an EMBL/GenBank/DDBJ whole genome shotgun (WGS) entry which is preliminary data.</text>
</comment>
<keyword evidence="5" id="KW-0255">Endonuclease</keyword>
<dbReference type="CDD" id="cd09274">
    <property type="entry name" value="RNase_HI_RT_Ty3"/>
    <property type="match status" value="1"/>
</dbReference>